<dbReference type="InterPro" id="IPR039698">
    <property type="entry name" value="Dfg10/SRD5A3"/>
</dbReference>
<comment type="catalytic activity">
    <reaction evidence="8 9">
        <text>a di-trans,poly-cis-dolichal + NADP(+) = a di-trans,poly-cis-polyprenal + NADPH + H(+)</text>
        <dbReference type="Rhea" id="RHEA:80727"/>
        <dbReference type="Rhea" id="RHEA-COMP:19536"/>
        <dbReference type="Rhea" id="RHEA-COMP:19537"/>
        <dbReference type="ChEBI" id="CHEBI:15378"/>
        <dbReference type="ChEBI" id="CHEBI:57783"/>
        <dbReference type="ChEBI" id="CHEBI:58349"/>
        <dbReference type="ChEBI" id="CHEBI:231623"/>
        <dbReference type="ChEBI" id="CHEBI:231637"/>
        <dbReference type="EC" id="1.3.1.94"/>
    </reaction>
    <physiologicalReaction direction="right-to-left" evidence="8 9">
        <dbReference type="Rhea" id="RHEA:80729"/>
    </physiologicalReaction>
</comment>
<reference evidence="12" key="1">
    <citation type="submission" date="2011-05" db="EMBL/GenBank/DDBJ databases">
        <authorList>
            <person name="Richards S.R."/>
            <person name="Qu J."/>
            <person name="Jiang H."/>
            <person name="Jhangiani S.N."/>
            <person name="Agravi P."/>
            <person name="Goodspeed R."/>
            <person name="Gross S."/>
            <person name="Mandapat C."/>
            <person name="Jackson L."/>
            <person name="Mathew T."/>
            <person name="Pu L."/>
            <person name="Thornton R."/>
            <person name="Saada N."/>
            <person name="Wilczek-Boney K.B."/>
            <person name="Lee S."/>
            <person name="Kovar C."/>
            <person name="Wu Y."/>
            <person name="Scherer S.E."/>
            <person name="Worley K.C."/>
            <person name="Muzny D.M."/>
            <person name="Gibbs R."/>
        </authorList>
    </citation>
    <scope>NUCLEOTIDE SEQUENCE</scope>
    <source>
        <strain evidence="12">Brora</strain>
    </source>
</reference>
<dbReference type="Proteomes" id="UP000014500">
    <property type="component" value="Unassembled WGS sequence"/>
</dbReference>
<feature type="transmembrane region" description="Helical" evidence="9">
    <location>
        <begin position="118"/>
        <end position="140"/>
    </location>
</feature>
<evidence type="ECO:0000259" key="10">
    <source>
        <dbReference type="Pfam" id="PF02544"/>
    </source>
</evidence>
<evidence type="ECO:0000256" key="4">
    <source>
        <dbReference type="ARBA" id="ARBA00022989"/>
    </source>
</evidence>
<keyword evidence="9" id="KW-0560">Oxidoreductase</keyword>
<evidence type="ECO:0000256" key="7">
    <source>
        <dbReference type="ARBA" id="ARBA00047186"/>
    </source>
</evidence>
<dbReference type="PANTHER" id="PTHR14624">
    <property type="entry name" value="DFG10 PROTEIN"/>
    <property type="match status" value="1"/>
</dbReference>
<dbReference type="GO" id="GO:0160198">
    <property type="term" value="F:polyprenal reductase activity"/>
    <property type="evidence" value="ECO:0007669"/>
    <property type="project" value="UniProtKB-EC"/>
</dbReference>
<dbReference type="EC" id="1.3.1.94" evidence="2 9"/>
<dbReference type="GO" id="GO:0016095">
    <property type="term" value="P:polyprenol catabolic process"/>
    <property type="evidence" value="ECO:0007669"/>
    <property type="project" value="UniProtKB-UniRule"/>
</dbReference>
<name>T1IR64_STRMM</name>
<dbReference type="UniPathway" id="UPA00378"/>
<dbReference type="STRING" id="126957.T1IR64"/>
<evidence type="ECO:0000256" key="1">
    <source>
        <dbReference type="ARBA" id="ARBA00004127"/>
    </source>
</evidence>
<evidence type="ECO:0000256" key="2">
    <source>
        <dbReference type="ARBA" id="ARBA00012522"/>
    </source>
</evidence>
<dbReference type="EnsemblMetazoa" id="SMAR003548-RA">
    <property type="protein sequence ID" value="SMAR003548-PA"/>
    <property type="gene ID" value="SMAR003548"/>
</dbReference>
<organism evidence="11 12">
    <name type="scientific">Strigamia maritima</name>
    <name type="common">European centipede</name>
    <name type="synonym">Geophilus maritimus</name>
    <dbReference type="NCBI Taxonomy" id="126957"/>
    <lineage>
        <taxon>Eukaryota</taxon>
        <taxon>Metazoa</taxon>
        <taxon>Ecdysozoa</taxon>
        <taxon>Arthropoda</taxon>
        <taxon>Myriapoda</taxon>
        <taxon>Chilopoda</taxon>
        <taxon>Pleurostigmophora</taxon>
        <taxon>Geophilomorpha</taxon>
        <taxon>Linotaeniidae</taxon>
        <taxon>Strigamia</taxon>
    </lineage>
</organism>
<keyword evidence="9" id="KW-0521">NADP</keyword>
<dbReference type="GO" id="GO:0006488">
    <property type="term" value="P:dolichol-linked oligosaccharide biosynthetic process"/>
    <property type="evidence" value="ECO:0007669"/>
    <property type="project" value="UniProtKB-UniRule"/>
</dbReference>
<keyword evidence="5 9" id="KW-0472">Membrane</keyword>
<dbReference type="eggNOG" id="KOG1640">
    <property type="taxonomic scope" value="Eukaryota"/>
</dbReference>
<comment type="function">
    <text evidence="9">Plays a key role in early steps of protein N-linked glycosylation by being involved in the conversion of polyprenol into dolichol. Acts as a polyprenal reductase that mediates the reduction of polyprenal into dolichal in a NADP-dependent mechanism. Dolichols are required for the synthesis of dolichol-linked monosaccharides and the oligosaccharide precursor used for N-glycosylation.</text>
</comment>
<dbReference type="EMBL" id="AFFK01018478">
    <property type="status" value="NOT_ANNOTATED_CDS"/>
    <property type="molecule type" value="Genomic_DNA"/>
</dbReference>
<accession>T1IR64</accession>
<dbReference type="GO" id="GO:0102389">
    <property type="term" value="F:polyprenol reductase activity"/>
    <property type="evidence" value="ECO:0007669"/>
    <property type="project" value="UniProtKB-UniRule"/>
</dbReference>
<evidence type="ECO:0000313" key="12">
    <source>
        <dbReference type="Proteomes" id="UP000014500"/>
    </source>
</evidence>
<comment type="similarity">
    <text evidence="6 9">Belongs to the steroid 5-alpha reductase family. Polyprenal reductase subfamily.</text>
</comment>
<feature type="transmembrane region" description="Helical" evidence="9">
    <location>
        <begin position="82"/>
        <end position="98"/>
    </location>
</feature>
<protein>
    <recommendedName>
        <fullName evidence="7 9">Polyprenal reductase</fullName>
        <ecNumber evidence="2 9">1.3.1.94</ecNumber>
    </recommendedName>
</protein>
<feature type="transmembrane region" description="Helical" evidence="9">
    <location>
        <begin position="246"/>
        <end position="266"/>
    </location>
</feature>
<feature type="transmembrane region" description="Helical" evidence="9">
    <location>
        <begin position="198"/>
        <end position="217"/>
    </location>
</feature>
<dbReference type="OMA" id="RFYETNF"/>
<proteinExistence type="inferred from homology"/>
<feature type="transmembrane region" description="Helical" evidence="9">
    <location>
        <begin position="298"/>
        <end position="317"/>
    </location>
</feature>
<dbReference type="GO" id="GO:0005789">
    <property type="term" value="C:endoplasmic reticulum membrane"/>
    <property type="evidence" value="ECO:0007669"/>
    <property type="project" value="UniProtKB-SubCell"/>
</dbReference>
<dbReference type="Pfam" id="PF02544">
    <property type="entry name" value="Steroid_dh"/>
    <property type="match status" value="1"/>
</dbReference>
<keyword evidence="4 9" id="KW-1133">Transmembrane helix</keyword>
<evidence type="ECO:0000313" key="11">
    <source>
        <dbReference type="EnsemblMetazoa" id="SMAR003548-PA"/>
    </source>
</evidence>
<feature type="transmembrane region" description="Helical" evidence="9">
    <location>
        <begin position="323"/>
        <end position="341"/>
    </location>
</feature>
<feature type="transmembrane region" description="Helical" evidence="9">
    <location>
        <begin position="160"/>
        <end position="177"/>
    </location>
</feature>
<comment type="caution">
    <text evidence="9">Lacks conserved residue(s) required for the propagation of feature annotation.</text>
</comment>
<evidence type="ECO:0000256" key="9">
    <source>
        <dbReference type="RuleBase" id="RU367081"/>
    </source>
</evidence>
<keyword evidence="12" id="KW-1185">Reference proteome</keyword>
<keyword evidence="3 9" id="KW-0812">Transmembrane</keyword>
<evidence type="ECO:0000256" key="8">
    <source>
        <dbReference type="ARBA" id="ARBA00049427"/>
    </source>
</evidence>
<feature type="transmembrane region" description="Helical" evidence="9">
    <location>
        <begin position="49"/>
        <end position="76"/>
    </location>
</feature>
<dbReference type="HOGENOM" id="CLU_044409_2_1_1"/>
<dbReference type="AlphaFoldDB" id="T1IR64"/>
<reference evidence="11" key="2">
    <citation type="submission" date="2015-02" db="UniProtKB">
        <authorList>
            <consortium name="EnsemblMetazoa"/>
        </authorList>
    </citation>
    <scope>IDENTIFICATION</scope>
</reference>
<dbReference type="InterPro" id="IPR001104">
    <property type="entry name" value="3-oxo-5_a-steroid_4-DH_C"/>
</dbReference>
<evidence type="ECO:0000256" key="3">
    <source>
        <dbReference type="ARBA" id="ARBA00022692"/>
    </source>
</evidence>
<dbReference type="PROSITE" id="PS50244">
    <property type="entry name" value="S5A_REDUCTASE"/>
    <property type="match status" value="1"/>
</dbReference>
<sequence>MVKWRHRETEIASKQSSWNGDTQHCFPSLFGFSNRVVFNIMFADDSKDIFLSLFANPLWTTWITINALVTVIGLWILTIPNWVPNYVLGGMLFGKLAPQNPSKILRLIQIPKQWFTHFYAFATLFNAINLTIVFRLYIMQSPVPACALTLLNFVVPGREVTIDTFATLLSMMLIFIQTARRLYECIFISVYSNAKINLLQYFLGFLFYFSVTTTLLSEAPGFSLSDSRCGWVCVSAADILFEVESFGWICYFLFASLMHYQSHVILGNLRKNTKGDVVTTAHLIPVGLWFEYISCPHYLAEILIYIAIFTILGFTHYGWSLVLYWVIFSQVFAGLMTHRWYKQKHKSYPAKRKAIIPFVL</sequence>
<keyword evidence="9" id="KW-0256">Endoplasmic reticulum</keyword>
<comment type="pathway">
    <text evidence="9">Protein modification; protein glycosylation.</text>
</comment>
<evidence type="ECO:0000256" key="5">
    <source>
        <dbReference type="ARBA" id="ARBA00023136"/>
    </source>
</evidence>
<dbReference type="GO" id="GO:0003865">
    <property type="term" value="F:3-oxo-5-alpha-steroid 4-dehydrogenase activity"/>
    <property type="evidence" value="ECO:0007669"/>
    <property type="project" value="TreeGrafter"/>
</dbReference>
<dbReference type="PANTHER" id="PTHR14624:SF0">
    <property type="entry name" value="POLYPRENOL REDUCTASE"/>
    <property type="match status" value="1"/>
</dbReference>
<feature type="domain" description="3-oxo-5-alpha-steroid 4-dehydrogenase C-terminal" evidence="10">
    <location>
        <begin position="245"/>
        <end position="360"/>
    </location>
</feature>
<dbReference type="PhylomeDB" id="T1IR64"/>
<comment type="subcellular location">
    <subcellularLocation>
        <location evidence="1">Endomembrane system</location>
        <topology evidence="1">Multi-pass membrane protein</topology>
    </subcellularLocation>
    <subcellularLocation>
        <location evidence="9">Endoplasmic reticulum membrane</location>
    </subcellularLocation>
</comment>
<evidence type="ECO:0000256" key="6">
    <source>
        <dbReference type="ARBA" id="ARBA00046320"/>
    </source>
</evidence>